<evidence type="ECO:0000256" key="1">
    <source>
        <dbReference type="ARBA" id="ARBA00004232"/>
    </source>
</evidence>
<dbReference type="Proteomes" id="UP000217199">
    <property type="component" value="Unassembled WGS sequence"/>
</dbReference>
<keyword evidence="8" id="KW-1185">Reference proteome</keyword>
<evidence type="ECO:0000256" key="4">
    <source>
        <dbReference type="ARBA" id="ARBA00022989"/>
    </source>
</evidence>
<feature type="compositionally biased region" description="Low complexity" evidence="5">
    <location>
        <begin position="365"/>
        <end position="378"/>
    </location>
</feature>
<dbReference type="GO" id="GO:0030692">
    <property type="term" value="C:Noc4p-Nop14p complex"/>
    <property type="evidence" value="ECO:0007669"/>
    <property type="project" value="TreeGrafter"/>
</dbReference>
<gene>
    <name evidence="7" type="ORF">PNOK_0980300</name>
</gene>
<keyword evidence="4" id="KW-1133">Transmembrane helix</keyword>
<dbReference type="GO" id="GO:0042254">
    <property type="term" value="P:ribosome biogenesis"/>
    <property type="evidence" value="ECO:0007669"/>
    <property type="project" value="InterPro"/>
</dbReference>
<dbReference type="InterPro" id="IPR016024">
    <property type="entry name" value="ARM-type_fold"/>
</dbReference>
<feature type="compositionally biased region" description="Basic and acidic residues" evidence="5">
    <location>
        <begin position="308"/>
        <end position="323"/>
    </location>
</feature>
<evidence type="ECO:0000259" key="6">
    <source>
        <dbReference type="Pfam" id="PF03914"/>
    </source>
</evidence>
<evidence type="ECO:0000256" key="2">
    <source>
        <dbReference type="ARBA" id="ARBA00007797"/>
    </source>
</evidence>
<evidence type="ECO:0000313" key="8">
    <source>
        <dbReference type="Proteomes" id="UP000217199"/>
    </source>
</evidence>
<feature type="region of interest" description="Disordered" evidence="5">
    <location>
        <begin position="1"/>
        <end position="20"/>
    </location>
</feature>
<evidence type="ECO:0000313" key="7">
    <source>
        <dbReference type="EMBL" id="PAV14725.1"/>
    </source>
</evidence>
<dbReference type="InterPro" id="IPR027193">
    <property type="entry name" value="Noc4"/>
</dbReference>
<dbReference type="OrthoDB" id="10263185at2759"/>
<feature type="compositionally biased region" description="Acidic residues" evidence="5">
    <location>
        <begin position="379"/>
        <end position="389"/>
    </location>
</feature>
<sequence length="667" mass="75275">MAVHPSPSKKHKSGAASRTQKSITEFENSLAIALKSNASLNPLNDLLQLAQSAETTDIALKCIFALYRTFTLIIRKGILSSSSNNNDGGQELNEERRTVRSWVIVRLEAYTALLCSLLQDEEKTLRLSSLKILFSLLRELSSTIIPAEASDSSSNHLQFDVPFFQKIVRALLICPSSTYQYKKRKNDRSSNEIQLDVRDLFLDTWLNVYADIRWFFLRESAILMENRELVSKNPNVPVNALSILEKLTGMPASEDKTKTKSESQQQQFWIEALNKAPKLKKRGKNMDAQDEDEDEDDDDDETADADTDDWRKFFEDPKPEQTKAKGGRRLYTLPVHAQLHTPASHRAVFTRAWLSLLPLLSTSGTNTTTTSARGSGDQNDGDGDEDEGEEQMHLALVARALVVMHQRVLPYLTRAVLIMDWTASHVSSGGYVGLLALNTLFTLMTLYNLDYPAFYTRLYAYVDRRVLHIRHRARFFRLMERVLGSTHLPKGVLASFVKRVGRVSLGAGGAGVVMCVPFVYNVLKRHPALMCMIHKIDADANNDNGVGAGEWVDPFDMEEEDPMKTGALESSLWELASHRSHYHGPAATLARLLEEAFTRPGFSMEDFLDHTYATLFETEVNRRMRKEPVVIEKEFFEPLVVNTKEDGQEEGVHHASTDVVNDIWVFS</sequence>
<organism evidence="7 8">
    <name type="scientific">Pyrrhoderma noxium</name>
    <dbReference type="NCBI Taxonomy" id="2282107"/>
    <lineage>
        <taxon>Eukaryota</taxon>
        <taxon>Fungi</taxon>
        <taxon>Dikarya</taxon>
        <taxon>Basidiomycota</taxon>
        <taxon>Agaricomycotina</taxon>
        <taxon>Agaricomycetes</taxon>
        <taxon>Hymenochaetales</taxon>
        <taxon>Hymenochaetaceae</taxon>
        <taxon>Pyrrhoderma</taxon>
    </lineage>
</organism>
<dbReference type="SUPFAM" id="SSF48371">
    <property type="entry name" value="ARM repeat"/>
    <property type="match status" value="1"/>
</dbReference>
<comment type="subcellular location">
    <subcellularLocation>
        <location evidence="1">Nucleus membrane</location>
        <topology evidence="1">Multi-pass membrane protein</topology>
    </subcellularLocation>
</comment>
<keyword evidence="3" id="KW-0812">Transmembrane</keyword>
<evidence type="ECO:0000256" key="5">
    <source>
        <dbReference type="SAM" id="MobiDB-lite"/>
    </source>
</evidence>
<reference evidence="7 8" key="1">
    <citation type="journal article" date="2017" name="Mol. Ecol.">
        <title>Comparative and population genomic landscape of Phellinus noxius: A hypervariable fungus causing root rot in trees.</title>
        <authorList>
            <person name="Chung C.L."/>
            <person name="Lee T.J."/>
            <person name="Akiba M."/>
            <person name="Lee H.H."/>
            <person name="Kuo T.H."/>
            <person name="Liu D."/>
            <person name="Ke H.M."/>
            <person name="Yokoi T."/>
            <person name="Roa M.B."/>
            <person name="Lu M.J."/>
            <person name="Chang Y.Y."/>
            <person name="Ann P.J."/>
            <person name="Tsai J.N."/>
            <person name="Chen C.Y."/>
            <person name="Tzean S.S."/>
            <person name="Ota Y."/>
            <person name="Hattori T."/>
            <person name="Sahashi N."/>
            <person name="Liou R.F."/>
            <person name="Kikuchi T."/>
            <person name="Tsai I.J."/>
        </authorList>
    </citation>
    <scope>NUCLEOTIDE SEQUENCE [LARGE SCALE GENOMIC DNA]</scope>
    <source>
        <strain evidence="7 8">FFPRI411160</strain>
    </source>
</reference>
<feature type="region of interest" description="Disordered" evidence="5">
    <location>
        <begin position="279"/>
        <end position="329"/>
    </location>
</feature>
<comment type="similarity">
    <text evidence="2">Belongs to the CBF/MAK21 family.</text>
</comment>
<feature type="region of interest" description="Disordered" evidence="5">
    <location>
        <begin position="365"/>
        <end position="389"/>
    </location>
</feature>
<keyword evidence="4" id="KW-0472">Membrane</keyword>
<dbReference type="PANTHER" id="PTHR12455">
    <property type="entry name" value="NUCLEOLAR COMPLEX PROTEIN 4"/>
    <property type="match status" value="1"/>
</dbReference>
<protein>
    <submittedName>
        <fullName evidence="7">CBF-domain-containing</fullName>
    </submittedName>
</protein>
<evidence type="ECO:0000256" key="3">
    <source>
        <dbReference type="ARBA" id="ARBA00022692"/>
    </source>
</evidence>
<feature type="compositionally biased region" description="Acidic residues" evidence="5">
    <location>
        <begin position="288"/>
        <end position="307"/>
    </location>
</feature>
<name>A0A286U579_9AGAM</name>
<dbReference type="PANTHER" id="PTHR12455:SF0">
    <property type="entry name" value="NUCLEOLAR COMPLEX PROTEIN 4 HOMOLOG"/>
    <property type="match status" value="1"/>
</dbReference>
<dbReference type="GO" id="GO:0031965">
    <property type="term" value="C:nuclear membrane"/>
    <property type="evidence" value="ECO:0007669"/>
    <property type="project" value="UniProtKB-SubCell"/>
</dbReference>
<feature type="domain" description="CCAAT-binding factor" evidence="6">
    <location>
        <begin position="434"/>
        <end position="589"/>
    </location>
</feature>
<dbReference type="STRING" id="2282107.A0A286U579"/>
<proteinExistence type="inferred from homology"/>
<dbReference type="InParanoid" id="A0A286U579"/>
<dbReference type="GO" id="GO:0032040">
    <property type="term" value="C:small-subunit processome"/>
    <property type="evidence" value="ECO:0007669"/>
    <property type="project" value="TreeGrafter"/>
</dbReference>
<accession>A0A286U579</accession>
<dbReference type="AlphaFoldDB" id="A0A286U579"/>
<dbReference type="EMBL" id="NBII01000012">
    <property type="protein sequence ID" value="PAV14725.1"/>
    <property type="molecule type" value="Genomic_DNA"/>
</dbReference>
<dbReference type="InterPro" id="IPR005612">
    <property type="entry name" value="CCAAT-binding_factor"/>
</dbReference>
<comment type="caution">
    <text evidence="7">The sequence shown here is derived from an EMBL/GenBank/DDBJ whole genome shotgun (WGS) entry which is preliminary data.</text>
</comment>
<dbReference type="Pfam" id="PF03914">
    <property type="entry name" value="CBF"/>
    <property type="match status" value="1"/>
</dbReference>